<name>A0ABQ9IP96_9NEOP</name>
<accession>A0ABQ9IP96</accession>
<feature type="region of interest" description="Disordered" evidence="1">
    <location>
        <begin position="415"/>
        <end position="443"/>
    </location>
</feature>
<sequence length="443" mass="48174">MKTTSFLVPAPSDMTKGEPSGSTSVSSAELTVAIQCCFCCKDFTFKLTARDMKFIRARICVVGCGKWTKARGVVGYLGDVVHEAVAEHPVELELIVLEDVLQASLGAVLCEQVAVGHLNACAQEPDQVVVGLINASGCPCNGVLMHVFMLMEGNSNISSSADDKLSHITELPNLSRVNFGIVQCRPCLHECTMPPAVLLAGEEQRRQSVTVPPKLRAQQKWLVRGKNVFASLSKFSLRVNCVPHLSHKYDMQQRFLAQLKRSCRRTSRSTVNVLSQKRHWWRRSGSDKDSGSPAGDAGAETKEAGKVGNGVIDTSAETFDISIEDFVVVTAEEVVGTVASAHDRVSGIDVGVIAEEVDVTLVHAAQREHCTPVQSLAHRSEVTPGVRVSVVLIAPALPFLKREGKEIRLEMVRGEEKDTREDGVLEKEEGKTKDEALKLVRGP</sequence>
<evidence type="ECO:0000256" key="1">
    <source>
        <dbReference type="SAM" id="MobiDB-lite"/>
    </source>
</evidence>
<proteinExistence type="predicted"/>
<feature type="region of interest" description="Disordered" evidence="1">
    <location>
        <begin position="282"/>
        <end position="306"/>
    </location>
</feature>
<keyword evidence="3" id="KW-1185">Reference proteome</keyword>
<protein>
    <submittedName>
        <fullName evidence="2">Uncharacterized protein</fullName>
    </submittedName>
</protein>
<dbReference type="Proteomes" id="UP001159363">
    <property type="component" value="Chromosome 1"/>
</dbReference>
<comment type="caution">
    <text evidence="2">The sequence shown here is derived from an EMBL/GenBank/DDBJ whole genome shotgun (WGS) entry which is preliminary data.</text>
</comment>
<evidence type="ECO:0000313" key="2">
    <source>
        <dbReference type="EMBL" id="KAJ8897728.1"/>
    </source>
</evidence>
<evidence type="ECO:0000313" key="3">
    <source>
        <dbReference type="Proteomes" id="UP001159363"/>
    </source>
</evidence>
<organism evidence="2 3">
    <name type="scientific">Dryococelus australis</name>
    <dbReference type="NCBI Taxonomy" id="614101"/>
    <lineage>
        <taxon>Eukaryota</taxon>
        <taxon>Metazoa</taxon>
        <taxon>Ecdysozoa</taxon>
        <taxon>Arthropoda</taxon>
        <taxon>Hexapoda</taxon>
        <taxon>Insecta</taxon>
        <taxon>Pterygota</taxon>
        <taxon>Neoptera</taxon>
        <taxon>Polyneoptera</taxon>
        <taxon>Phasmatodea</taxon>
        <taxon>Verophasmatodea</taxon>
        <taxon>Anareolatae</taxon>
        <taxon>Phasmatidae</taxon>
        <taxon>Eurycanthinae</taxon>
        <taxon>Dryococelus</taxon>
    </lineage>
</organism>
<gene>
    <name evidence="2" type="ORF">PR048_003078</name>
</gene>
<reference evidence="2 3" key="1">
    <citation type="submission" date="2023-02" db="EMBL/GenBank/DDBJ databases">
        <title>LHISI_Scaffold_Assembly.</title>
        <authorList>
            <person name="Stuart O.P."/>
            <person name="Cleave R."/>
            <person name="Magrath M.J.L."/>
            <person name="Mikheyev A.S."/>
        </authorList>
    </citation>
    <scope>NUCLEOTIDE SEQUENCE [LARGE SCALE GENOMIC DNA]</scope>
    <source>
        <strain evidence="2">Daus_M_001</strain>
        <tissue evidence="2">Leg muscle</tissue>
    </source>
</reference>
<dbReference type="EMBL" id="JARBHB010000001">
    <property type="protein sequence ID" value="KAJ8897728.1"/>
    <property type="molecule type" value="Genomic_DNA"/>
</dbReference>